<dbReference type="VEuPathDB" id="FungiDB:PGTG_05749"/>
<organism evidence="1 2">
    <name type="scientific">Puccinia graminis f. sp. tritici (strain CRL 75-36-700-3 / race SCCL)</name>
    <name type="common">Black stem rust fungus</name>
    <dbReference type="NCBI Taxonomy" id="418459"/>
    <lineage>
        <taxon>Eukaryota</taxon>
        <taxon>Fungi</taxon>
        <taxon>Dikarya</taxon>
        <taxon>Basidiomycota</taxon>
        <taxon>Pucciniomycotina</taxon>
        <taxon>Pucciniomycetes</taxon>
        <taxon>Pucciniales</taxon>
        <taxon>Pucciniaceae</taxon>
        <taxon>Puccinia</taxon>
    </lineage>
</organism>
<dbReference type="InParanoid" id="E3K4K1"/>
<keyword evidence="2" id="KW-1185">Reference proteome</keyword>
<dbReference type="EMBL" id="DS178272">
    <property type="protein sequence ID" value="EFP79428.1"/>
    <property type="molecule type" value="Genomic_DNA"/>
</dbReference>
<name>E3K4K1_PUCGT</name>
<sequence length="104" mass="11497">MSYRHQIPKFDPYFYTQPLQGPLSQMSRGLSPDCQSITDGIVFNPRGTGRQGGQSKPSNRGQIYATPIIAAHPGRLKSLAHESTGQVSHPAYMAMSRHFLGPRE</sequence>
<dbReference type="Proteomes" id="UP000008783">
    <property type="component" value="Unassembled WGS sequence"/>
</dbReference>
<accession>E3K4K1</accession>
<dbReference type="AlphaFoldDB" id="E3K4K1"/>
<dbReference type="GeneID" id="10531255"/>
<reference key="1">
    <citation type="submission" date="2007-01" db="EMBL/GenBank/DDBJ databases">
        <title>The Genome Sequence of Puccinia graminis f. sp. tritici Strain CRL 75-36-700-3.</title>
        <authorList>
            <consortium name="The Broad Institute Genome Sequencing Platform"/>
            <person name="Birren B."/>
            <person name="Lander E."/>
            <person name="Galagan J."/>
            <person name="Nusbaum C."/>
            <person name="Devon K."/>
            <person name="Cuomo C."/>
            <person name="Jaffe D."/>
            <person name="Butler J."/>
            <person name="Alvarez P."/>
            <person name="Gnerre S."/>
            <person name="Grabherr M."/>
            <person name="Mauceli E."/>
            <person name="Brockman W."/>
            <person name="Young S."/>
            <person name="LaButti K."/>
            <person name="Sykes S."/>
            <person name="DeCaprio D."/>
            <person name="Crawford M."/>
            <person name="Koehrsen M."/>
            <person name="Engels R."/>
            <person name="Montgomery P."/>
            <person name="Pearson M."/>
            <person name="Howarth C."/>
            <person name="Larson L."/>
            <person name="White J."/>
            <person name="Zeng Q."/>
            <person name="Kodira C."/>
            <person name="Yandava C."/>
            <person name="Alvarado L."/>
            <person name="O'Leary S."/>
            <person name="Szabo L."/>
            <person name="Dean R."/>
            <person name="Schein J."/>
        </authorList>
    </citation>
    <scope>NUCLEOTIDE SEQUENCE</scope>
    <source>
        <strain>CRL 75-36-700-3</strain>
    </source>
</reference>
<reference evidence="2" key="2">
    <citation type="journal article" date="2011" name="Proc. Natl. Acad. Sci. U.S.A.">
        <title>Obligate biotrophy features unraveled by the genomic analysis of rust fungi.</title>
        <authorList>
            <person name="Duplessis S."/>
            <person name="Cuomo C.A."/>
            <person name="Lin Y.-C."/>
            <person name="Aerts A."/>
            <person name="Tisserant E."/>
            <person name="Veneault-Fourrey C."/>
            <person name="Joly D.L."/>
            <person name="Hacquard S."/>
            <person name="Amselem J."/>
            <person name="Cantarel B.L."/>
            <person name="Chiu R."/>
            <person name="Coutinho P.M."/>
            <person name="Feau N."/>
            <person name="Field M."/>
            <person name="Frey P."/>
            <person name="Gelhaye E."/>
            <person name="Goldberg J."/>
            <person name="Grabherr M.G."/>
            <person name="Kodira C.D."/>
            <person name="Kohler A."/>
            <person name="Kuees U."/>
            <person name="Lindquist E.A."/>
            <person name="Lucas S.M."/>
            <person name="Mago R."/>
            <person name="Mauceli E."/>
            <person name="Morin E."/>
            <person name="Murat C."/>
            <person name="Pangilinan J.L."/>
            <person name="Park R."/>
            <person name="Pearson M."/>
            <person name="Quesneville H."/>
            <person name="Rouhier N."/>
            <person name="Sakthikumar S."/>
            <person name="Salamov A.A."/>
            <person name="Schmutz J."/>
            <person name="Selles B."/>
            <person name="Shapiro H."/>
            <person name="Tanguay P."/>
            <person name="Tuskan G.A."/>
            <person name="Henrissat B."/>
            <person name="Van de Peer Y."/>
            <person name="Rouze P."/>
            <person name="Ellis J.G."/>
            <person name="Dodds P.N."/>
            <person name="Schein J.E."/>
            <person name="Zhong S."/>
            <person name="Hamelin R.C."/>
            <person name="Grigoriev I.V."/>
            <person name="Szabo L.J."/>
            <person name="Martin F."/>
        </authorList>
    </citation>
    <scope>NUCLEOTIDE SEQUENCE [LARGE SCALE GENOMIC DNA]</scope>
    <source>
        <strain evidence="2">CRL 75-36-700-3 / race SCCL</strain>
    </source>
</reference>
<dbReference type="KEGG" id="pgr:PGTG_05749"/>
<dbReference type="HOGENOM" id="CLU_2251382_0_0_1"/>
<proteinExistence type="predicted"/>
<gene>
    <name evidence="1" type="ORF">PGTG_05749</name>
</gene>
<evidence type="ECO:0000313" key="1">
    <source>
        <dbReference type="EMBL" id="EFP79428.1"/>
    </source>
</evidence>
<evidence type="ECO:0000313" key="2">
    <source>
        <dbReference type="Proteomes" id="UP000008783"/>
    </source>
</evidence>
<dbReference type="RefSeq" id="XP_003323847.1">
    <property type="nucleotide sequence ID" value="XM_003323799.1"/>
</dbReference>
<protein>
    <submittedName>
        <fullName evidence="1">Uncharacterized protein</fullName>
    </submittedName>
</protein>